<evidence type="ECO:0000256" key="9">
    <source>
        <dbReference type="PIRSR" id="PIRSR000808-1"/>
    </source>
</evidence>
<dbReference type="InterPro" id="IPR053177">
    <property type="entry name" value="ADP-glucose_phosphorylase"/>
</dbReference>
<sequence>MPELRKNPVSGEWVIISPERGKRKFDFTSKTEEKKILECSFCEGHEDETPSEVFSIRKKGTKPDSPGWWIRVVPNKYPALSIGGKPDIEKNGIYLAMKGVGVHEVIIETPDHKKDLFNLENSYIAQVIRVYRDRLVKLAEKPFIKYVLIFKNQGREAGASSTHSHSQIIATPVIPGKIREELKKANRYYNSNKKCIFCDIISKELTLQRRVILENKLFLAFTPYASRFPFEICILPKNHDFVFQKITRDESICLAQILKDVIGAMNKALSNPSYNYFFHIPPGKKGFLKYYHCHLEIIPRLTKLAGFELGTGFYINPVSPEEAAARLRENIHLSS</sequence>
<evidence type="ECO:0000256" key="1">
    <source>
        <dbReference type="ARBA" id="ARBA00001947"/>
    </source>
</evidence>
<evidence type="ECO:0000256" key="4">
    <source>
        <dbReference type="ARBA" id="ARBA00022695"/>
    </source>
</evidence>
<dbReference type="InterPro" id="IPR036265">
    <property type="entry name" value="HIT-like_sf"/>
</dbReference>
<dbReference type="Proteomes" id="UP000267654">
    <property type="component" value="Unassembled WGS sequence"/>
</dbReference>
<proteinExistence type="inferred from homology"/>
<feature type="active site" description="Tele-UMP-histidine intermediate" evidence="9">
    <location>
        <position position="165"/>
    </location>
</feature>
<evidence type="ECO:0000256" key="6">
    <source>
        <dbReference type="ARBA" id="ARBA00022833"/>
    </source>
</evidence>
<name>A0A662DC93_UNCAE</name>
<dbReference type="GO" id="GO:0008270">
    <property type="term" value="F:zinc ion binding"/>
    <property type="evidence" value="ECO:0007669"/>
    <property type="project" value="InterPro"/>
</dbReference>
<comment type="caution">
    <text evidence="12">The sequence shown here is derived from an EMBL/GenBank/DDBJ whole genome shotgun (WGS) entry which is preliminary data.</text>
</comment>
<dbReference type="PANTHER" id="PTHR42763">
    <property type="entry name" value="ADP-GLUCOSE PHOSPHORYLASE"/>
    <property type="match status" value="1"/>
</dbReference>
<dbReference type="Gene3D" id="3.30.428.10">
    <property type="entry name" value="HIT-like"/>
    <property type="match status" value="2"/>
</dbReference>
<evidence type="ECO:0000313" key="13">
    <source>
        <dbReference type="Proteomes" id="UP000267654"/>
    </source>
</evidence>
<comment type="similarity">
    <text evidence="2">Belongs to the galactose-1-phosphate uridylyltransferase type 1 family.</text>
</comment>
<dbReference type="SUPFAM" id="SSF54197">
    <property type="entry name" value="HIT-like"/>
    <property type="match status" value="2"/>
</dbReference>
<evidence type="ECO:0000259" key="11">
    <source>
        <dbReference type="Pfam" id="PF02744"/>
    </source>
</evidence>
<dbReference type="InterPro" id="IPR005849">
    <property type="entry name" value="GalP_Utransf_N"/>
</dbReference>
<dbReference type="GO" id="GO:0006012">
    <property type="term" value="P:galactose metabolic process"/>
    <property type="evidence" value="ECO:0007669"/>
    <property type="project" value="UniProtKB-UniRule"/>
</dbReference>
<dbReference type="EMBL" id="QMQB01000090">
    <property type="protein sequence ID" value="RLE13424.1"/>
    <property type="molecule type" value="Genomic_DNA"/>
</dbReference>
<evidence type="ECO:0000313" key="12">
    <source>
        <dbReference type="EMBL" id="RLE13424.1"/>
    </source>
</evidence>
<protein>
    <recommendedName>
        <fullName evidence="8">Galactose-1-phosphate uridylyltransferase</fullName>
        <ecNumber evidence="8">2.7.7.12</ecNumber>
    </recommendedName>
</protein>
<keyword evidence="3 12" id="KW-0808">Transferase</keyword>
<keyword evidence="4 12" id="KW-0548">Nucleotidyltransferase</keyword>
<evidence type="ECO:0000256" key="8">
    <source>
        <dbReference type="NCBIfam" id="TIGR00209"/>
    </source>
</evidence>
<dbReference type="InterPro" id="IPR001937">
    <property type="entry name" value="GalP_UDPtransf1"/>
</dbReference>
<evidence type="ECO:0000256" key="5">
    <source>
        <dbReference type="ARBA" id="ARBA00022723"/>
    </source>
</evidence>
<dbReference type="AlphaFoldDB" id="A0A662DC93"/>
<dbReference type="InterPro" id="IPR005850">
    <property type="entry name" value="GalP_Utransf_C"/>
</dbReference>
<feature type="domain" description="Galactose-1-phosphate uridyl transferase C-terminal" evidence="11">
    <location>
        <begin position="182"/>
        <end position="296"/>
    </location>
</feature>
<feature type="domain" description="Galactose-1-phosphate uridyl transferase N-terminal" evidence="10">
    <location>
        <begin position="3"/>
        <end position="175"/>
    </location>
</feature>
<dbReference type="GO" id="GO:0008108">
    <property type="term" value="F:UDP-glucose:hexose-1-phosphate uridylyltransferase activity"/>
    <property type="evidence" value="ECO:0007669"/>
    <property type="project" value="UniProtKB-UniRule"/>
</dbReference>
<accession>A0A662DC93</accession>
<evidence type="ECO:0000259" key="10">
    <source>
        <dbReference type="Pfam" id="PF01087"/>
    </source>
</evidence>
<dbReference type="Pfam" id="PF02744">
    <property type="entry name" value="GalP_UDP_tr_C"/>
    <property type="match status" value="1"/>
</dbReference>
<reference evidence="12 13" key="1">
    <citation type="submission" date="2018-06" db="EMBL/GenBank/DDBJ databases">
        <title>Extensive metabolic versatility and redundancy in microbially diverse, dynamic hydrothermal sediments.</title>
        <authorList>
            <person name="Dombrowski N."/>
            <person name="Teske A."/>
            <person name="Baker B.J."/>
        </authorList>
    </citation>
    <scope>NUCLEOTIDE SEQUENCE [LARGE SCALE GENOMIC DNA]</scope>
    <source>
        <strain evidence="12">B19_G9</strain>
    </source>
</reference>
<dbReference type="EC" id="2.7.7.12" evidence="8"/>
<keyword evidence="7" id="KW-0119">Carbohydrate metabolism</keyword>
<dbReference type="PIRSF" id="PIRSF000808">
    <property type="entry name" value="GalT"/>
    <property type="match status" value="1"/>
</dbReference>
<dbReference type="Pfam" id="PF01087">
    <property type="entry name" value="GalP_UDP_transf"/>
    <property type="match status" value="1"/>
</dbReference>
<evidence type="ECO:0000256" key="7">
    <source>
        <dbReference type="ARBA" id="ARBA00023277"/>
    </source>
</evidence>
<keyword evidence="6" id="KW-0862">Zinc</keyword>
<organism evidence="12 13">
    <name type="scientific">Aerophobetes bacterium</name>
    <dbReference type="NCBI Taxonomy" id="2030807"/>
    <lineage>
        <taxon>Bacteria</taxon>
        <taxon>Candidatus Aerophobota</taxon>
    </lineage>
</organism>
<dbReference type="PANTHER" id="PTHR42763:SF2">
    <property type="entry name" value="ADP-GLUCOSE PHOSPHORYLASE"/>
    <property type="match status" value="1"/>
</dbReference>
<keyword evidence="5" id="KW-0479">Metal-binding</keyword>
<evidence type="ECO:0000256" key="2">
    <source>
        <dbReference type="ARBA" id="ARBA00010951"/>
    </source>
</evidence>
<evidence type="ECO:0000256" key="3">
    <source>
        <dbReference type="ARBA" id="ARBA00022679"/>
    </source>
</evidence>
<comment type="cofactor">
    <cofactor evidence="1">
        <name>Zn(2+)</name>
        <dbReference type="ChEBI" id="CHEBI:29105"/>
    </cofactor>
</comment>
<gene>
    <name evidence="12" type="primary">galT</name>
    <name evidence="12" type="ORF">DRI96_02990</name>
</gene>
<dbReference type="NCBIfam" id="TIGR00209">
    <property type="entry name" value="galT_1"/>
    <property type="match status" value="1"/>
</dbReference>